<feature type="compositionally biased region" description="Gly residues" evidence="2">
    <location>
        <begin position="484"/>
        <end position="500"/>
    </location>
</feature>
<dbReference type="InterPro" id="IPR015510">
    <property type="entry name" value="PGRP"/>
</dbReference>
<dbReference type="EMBL" id="ADNS01000013">
    <property type="protein sequence ID" value="EFG81197.1"/>
    <property type="molecule type" value="Genomic_DNA"/>
</dbReference>
<gene>
    <name evidence="5" type="ORF">HMPREF0281_01632</name>
</gene>
<proteinExistence type="inferred from homology"/>
<reference evidence="5 6" key="1">
    <citation type="submission" date="2010-04" db="EMBL/GenBank/DDBJ databases">
        <authorList>
            <person name="Weinstock G."/>
            <person name="Sodergren E."/>
            <person name="Clifton S."/>
            <person name="Fulton L."/>
            <person name="Fulton B."/>
            <person name="Courtney L."/>
            <person name="Fronick C."/>
            <person name="Harrison M."/>
            <person name="Strong C."/>
            <person name="Farmer C."/>
            <person name="Delahaunty K."/>
            <person name="Markovic C."/>
            <person name="Hall O."/>
            <person name="Minx P."/>
            <person name="Tomlinson C."/>
            <person name="Mitreva M."/>
            <person name="Hou S."/>
            <person name="Wollam A."/>
            <person name="Pepin K.H."/>
            <person name="Johnson M."/>
            <person name="Bhonagiri V."/>
            <person name="Zhang X."/>
            <person name="Suruliraj S."/>
            <person name="Warren W."/>
            <person name="Chinwalla A."/>
            <person name="Mardis E.R."/>
            <person name="Wilson R.K."/>
        </authorList>
    </citation>
    <scope>NUCLEOTIDE SEQUENCE [LARGE SCALE GENOMIC DNA]</scope>
    <source>
        <strain evidence="5 6">DSM 20306</strain>
    </source>
</reference>
<dbReference type="PANTHER" id="PTHR11022">
    <property type="entry name" value="PEPTIDOGLYCAN RECOGNITION PROTEIN"/>
    <property type="match status" value="1"/>
</dbReference>
<organism evidence="5 6">
    <name type="scientific">Corynebacterium ammoniagenes DSM 20306</name>
    <dbReference type="NCBI Taxonomy" id="649754"/>
    <lineage>
        <taxon>Bacteria</taxon>
        <taxon>Bacillati</taxon>
        <taxon>Actinomycetota</taxon>
        <taxon>Actinomycetes</taxon>
        <taxon>Mycobacteriales</taxon>
        <taxon>Corynebacteriaceae</taxon>
        <taxon>Corynebacterium</taxon>
    </lineage>
</organism>
<dbReference type="Proteomes" id="UP000006015">
    <property type="component" value="Unassembled WGS sequence"/>
</dbReference>
<dbReference type="Pfam" id="PF01510">
    <property type="entry name" value="Amidase_2"/>
    <property type="match status" value="1"/>
</dbReference>
<evidence type="ECO:0000256" key="1">
    <source>
        <dbReference type="ARBA" id="ARBA00007553"/>
    </source>
</evidence>
<dbReference type="Gene3D" id="3.40.80.10">
    <property type="entry name" value="Peptidoglycan recognition protein-like"/>
    <property type="match status" value="1"/>
</dbReference>
<accession>A0ABP2ICC9</accession>
<name>A0ABP2ICC9_CORAM</name>
<protein>
    <submittedName>
        <fullName evidence="5">N-acetylmuramoyl-L-alanine amidase</fullName>
    </submittedName>
</protein>
<dbReference type="InterPro" id="IPR002502">
    <property type="entry name" value="Amidase_domain"/>
</dbReference>
<feature type="compositionally biased region" description="Low complexity" evidence="2">
    <location>
        <begin position="161"/>
        <end position="202"/>
    </location>
</feature>
<evidence type="ECO:0000259" key="3">
    <source>
        <dbReference type="SMART" id="SM00644"/>
    </source>
</evidence>
<evidence type="ECO:0000313" key="5">
    <source>
        <dbReference type="EMBL" id="EFG81197.1"/>
    </source>
</evidence>
<feature type="domain" description="Peptidoglycan recognition protein family" evidence="4">
    <location>
        <begin position="271"/>
        <end position="419"/>
    </location>
</feature>
<feature type="region of interest" description="Disordered" evidence="2">
    <location>
        <begin position="469"/>
        <end position="504"/>
    </location>
</feature>
<comment type="caution">
    <text evidence="5">The sequence shown here is derived from an EMBL/GenBank/DDBJ whole genome shotgun (WGS) entry which is preliminary data.</text>
</comment>
<evidence type="ECO:0000256" key="2">
    <source>
        <dbReference type="SAM" id="MobiDB-lite"/>
    </source>
</evidence>
<dbReference type="InterPro" id="IPR013207">
    <property type="entry name" value="LGFP"/>
</dbReference>
<evidence type="ECO:0000259" key="4">
    <source>
        <dbReference type="SMART" id="SM00701"/>
    </source>
</evidence>
<comment type="similarity">
    <text evidence="1">Belongs to the N-acetylmuramoyl-L-alanine amidase 2 family.</text>
</comment>
<dbReference type="CDD" id="cd06583">
    <property type="entry name" value="PGRP"/>
    <property type="match status" value="1"/>
</dbReference>
<dbReference type="SUPFAM" id="SSF55846">
    <property type="entry name" value="N-acetylmuramoyl-L-alanine amidase-like"/>
    <property type="match status" value="1"/>
</dbReference>
<feature type="domain" description="N-acetylmuramoyl-L-alanine amidase" evidence="3">
    <location>
        <begin position="284"/>
        <end position="448"/>
    </location>
</feature>
<evidence type="ECO:0000313" key="6">
    <source>
        <dbReference type="Proteomes" id="UP000006015"/>
    </source>
</evidence>
<dbReference type="SMART" id="SM00701">
    <property type="entry name" value="PGRP"/>
    <property type="match status" value="1"/>
</dbReference>
<keyword evidence="6" id="KW-1185">Reference proteome</keyword>
<dbReference type="InterPro" id="IPR036505">
    <property type="entry name" value="Amidase/PGRP_sf"/>
</dbReference>
<dbReference type="InterPro" id="IPR006619">
    <property type="entry name" value="PGRP_domain_met/bac"/>
</dbReference>
<dbReference type="SMART" id="SM00644">
    <property type="entry name" value="Ami_2"/>
    <property type="match status" value="1"/>
</dbReference>
<feature type="region of interest" description="Disordered" evidence="2">
    <location>
        <begin position="150"/>
        <end position="240"/>
    </location>
</feature>
<dbReference type="Pfam" id="PF08310">
    <property type="entry name" value="LGFP"/>
    <property type="match status" value="1"/>
</dbReference>
<sequence>MTAILAATAVAAAAAFGGNQILNTQSGGSGPIETTSSSANFGDGDTVVVDDPAIAAQGGGAGPRAVKEFRQDDPFSMFALTWQGQKDVAAFVRAEQEDGSWGEWFNAEPMDVVTEGTNGTDLIFVGDTKAVQVSVGNVDLGIPSDEEVAEELGTNEDNSNETPAEAAPAADDQAEAPAETATETPSEAPADTPADTPADAAANVAERVGQQVSAGTAPKPSDIGKIKPVADSEDLPADSSAVSASDLEAVFIDGNAQENGIANMADTDGMPPVVTRAGWGANESQRCSQPDYTEPTKALTLHHTAGSNDYSPAQAAAQVRGIFQYHAQTLGWCDMGYNVLVDKYGTIYEGRYGGLERGVMGAHVGGFNSNTWAISMMGNYETAQPSTEMLNSVTSIAAWKAAQAGIDPTGTVSLRSGGFGGSKYPAGTTATVPAFHGHSDLHNTSCPGGNVISRWGEIRNATKIKTDAINAGDVISQPPTNNNPGGGDNAGDNAGNGGEQQAGVEDLSSALPGLSSIAERGMNQQGSSDFSPEETQAVAAVATAVAGLAITAGTVTLPESGDEIIPGVTVDALPGIISKVLTVTGNEEAGSAFDTLINAFGPVLGQPIGGPNSENAQLVYQLFNNGVVLSSEETGAHALIGEFARAWAEGDTATELGLPTSDQYSVDQVNGGNAVRVDFQGGYITFDPNTATVDVHTN</sequence>
<dbReference type="PANTHER" id="PTHR11022:SF41">
    <property type="entry name" value="PEPTIDOGLYCAN-RECOGNITION PROTEIN LC-RELATED"/>
    <property type="match status" value="1"/>
</dbReference>